<dbReference type="RefSeq" id="WP_317703530.1">
    <property type="nucleotide sequence ID" value="NZ_CP136921.1"/>
</dbReference>
<feature type="transmembrane region" description="Helical" evidence="4">
    <location>
        <begin position="12"/>
        <end position="32"/>
    </location>
</feature>
<evidence type="ECO:0000256" key="2">
    <source>
        <dbReference type="ARBA" id="ARBA00022481"/>
    </source>
</evidence>
<keyword evidence="2" id="KW-0488">Methylation</keyword>
<evidence type="ECO:0000313" key="6">
    <source>
        <dbReference type="Proteomes" id="UP001303211"/>
    </source>
</evidence>
<keyword evidence="4" id="KW-1133">Transmembrane helix</keyword>
<dbReference type="InterPro" id="IPR045584">
    <property type="entry name" value="Pilin-like"/>
</dbReference>
<proteinExistence type="inferred from homology"/>
<dbReference type="Gene3D" id="3.30.700.10">
    <property type="entry name" value="Glycoprotein, Type 4 Pilin"/>
    <property type="match status" value="1"/>
</dbReference>
<evidence type="ECO:0000256" key="1">
    <source>
        <dbReference type="ARBA" id="ARBA00005233"/>
    </source>
</evidence>
<accession>A0ABZ0JAL0</accession>
<dbReference type="InterPro" id="IPR001082">
    <property type="entry name" value="Pilin"/>
</dbReference>
<evidence type="ECO:0000256" key="3">
    <source>
        <dbReference type="RuleBase" id="RU000389"/>
    </source>
</evidence>
<keyword evidence="3" id="KW-0281">Fimbrium</keyword>
<comment type="similarity">
    <text evidence="1 3">Belongs to the N-Me-Phe pilin family.</text>
</comment>
<keyword evidence="6" id="KW-1185">Reference proteome</keyword>
<dbReference type="InterPro" id="IPR012902">
    <property type="entry name" value="N_methyl_site"/>
</dbReference>
<keyword evidence="4" id="KW-0812">Transmembrane</keyword>
<keyword evidence="4" id="KW-0472">Membrane</keyword>
<dbReference type="Pfam" id="PF07963">
    <property type="entry name" value="N_methyl"/>
    <property type="match status" value="1"/>
</dbReference>
<name>A0ABZ0JAL0_9BURK</name>
<sequence>MKATLQKGFTLIELMIVVAIIGILAAVALPAYQDYTVRARVSEALTLVTPAKINVADFLGGGNPGALGTGYNTGYTAPTAATKGVAANSPTIVPATGIITITTTAAAGNGTLTFTPNAPIGTALPTGTAAFTPPSQPVSWRCAAVGAAAGGFVGVVAGTLPARYAPSECR</sequence>
<dbReference type="PROSITE" id="PS00409">
    <property type="entry name" value="PROKAR_NTER_METHYL"/>
    <property type="match status" value="1"/>
</dbReference>
<dbReference type="PANTHER" id="PTHR30093:SF34">
    <property type="entry name" value="PREPILIN PEPTIDASE-DEPENDENT PROTEIN D"/>
    <property type="match status" value="1"/>
</dbReference>
<dbReference type="EMBL" id="CP136921">
    <property type="protein sequence ID" value="WOO34204.1"/>
    <property type="molecule type" value="Genomic_DNA"/>
</dbReference>
<evidence type="ECO:0000256" key="4">
    <source>
        <dbReference type="SAM" id="Phobius"/>
    </source>
</evidence>
<dbReference type="SUPFAM" id="SSF54523">
    <property type="entry name" value="Pili subunits"/>
    <property type="match status" value="1"/>
</dbReference>
<evidence type="ECO:0000313" key="5">
    <source>
        <dbReference type="EMBL" id="WOO34204.1"/>
    </source>
</evidence>
<reference evidence="5 6" key="1">
    <citation type="submission" date="2023-03" db="EMBL/GenBank/DDBJ databases">
        <title>Diaphorobacter basophil sp. nov., isolated from a sewage-treatment plant.</title>
        <authorList>
            <person name="Yang K."/>
        </authorList>
    </citation>
    <scope>NUCLEOTIDE SEQUENCE [LARGE SCALE GENOMIC DNA]</scope>
    <source>
        <strain evidence="5 6">Y-1</strain>
    </source>
</reference>
<protein>
    <submittedName>
        <fullName evidence="5">Pilin</fullName>
    </submittedName>
</protein>
<dbReference type="Proteomes" id="UP001303211">
    <property type="component" value="Chromosome"/>
</dbReference>
<dbReference type="PANTHER" id="PTHR30093">
    <property type="entry name" value="GENERAL SECRETION PATHWAY PROTEIN G"/>
    <property type="match status" value="1"/>
</dbReference>
<dbReference type="Pfam" id="PF00114">
    <property type="entry name" value="Pilin"/>
    <property type="match status" value="1"/>
</dbReference>
<gene>
    <name evidence="5" type="ORF">P4826_09160</name>
</gene>
<organism evidence="5 6">
    <name type="scientific">Diaphorobacter limosus</name>
    <dbReference type="NCBI Taxonomy" id="3036128"/>
    <lineage>
        <taxon>Bacteria</taxon>
        <taxon>Pseudomonadati</taxon>
        <taxon>Pseudomonadota</taxon>
        <taxon>Betaproteobacteria</taxon>
        <taxon>Burkholderiales</taxon>
        <taxon>Comamonadaceae</taxon>
        <taxon>Diaphorobacter</taxon>
    </lineage>
</organism>
<dbReference type="NCBIfam" id="TIGR02532">
    <property type="entry name" value="IV_pilin_GFxxxE"/>
    <property type="match status" value="1"/>
</dbReference>